<accession>A0AAW0LF75</accession>
<dbReference type="Proteomes" id="UP000237347">
    <property type="component" value="Unassembled WGS sequence"/>
</dbReference>
<proteinExistence type="predicted"/>
<name>A0AAW0LF75_QUESU</name>
<organism evidence="1 2">
    <name type="scientific">Quercus suber</name>
    <name type="common">Cork oak</name>
    <dbReference type="NCBI Taxonomy" id="58331"/>
    <lineage>
        <taxon>Eukaryota</taxon>
        <taxon>Viridiplantae</taxon>
        <taxon>Streptophyta</taxon>
        <taxon>Embryophyta</taxon>
        <taxon>Tracheophyta</taxon>
        <taxon>Spermatophyta</taxon>
        <taxon>Magnoliopsida</taxon>
        <taxon>eudicotyledons</taxon>
        <taxon>Gunneridae</taxon>
        <taxon>Pentapetalae</taxon>
        <taxon>rosids</taxon>
        <taxon>fabids</taxon>
        <taxon>Fagales</taxon>
        <taxon>Fagaceae</taxon>
        <taxon>Quercus</taxon>
    </lineage>
</organism>
<protein>
    <submittedName>
        <fullName evidence="1">Uncharacterized protein</fullName>
    </submittedName>
</protein>
<keyword evidence="2" id="KW-1185">Reference proteome</keyword>
<evidence type="ECO:0000313" key="1">
    <source>
        <dbReference type="EMBL" id="KAK7849506.1"/>
    </source>
</evidence>
<sequence>MANHFDCHYCGKYVSSSSESQEGKEIEALVRIPNAFPLGKQGGPGFRIEKMVLSTFVVPNSAISASISPGACNTYGNIKVPTHDGSPIMCHKKHLLHTQRVYESNKVIDNVIAGVAGDGSWCFSVTEAPEIWCYSMVNFQNR</sequence>
<dbReference type="EMBL" id="PKMF04000113">
    <property type="protein sequence ID" value="KAK7849506.1"/>
    <property type="molecule type" value="Genomic_DNA"/>
</dbReference>
<reference evidence="1 2" key="1">
    <citation type="journal article" date="2018" name="Sci. Data">
        <title>The draft genome sequence of cork oak.</title>
        <authorList>
            <person name="Ramos A.M."/>
            <person name="Usie A."/>
            <person name="Barbosa P."/>
            <person name="Barros P.M."/>
            <person name="Capote T."/>
            <person name="Chaves I."/>
            <person name="Simoes F."/>
            <person name="Abreu I."/>
            <person name="Carrasquinho I."/>
            <person name="Faro C."/>
            <person name="Guimaraes J.B."/>
            <person name="Mendonca D."/>
            <person name="Nobrega F."/>
            <person name="Rodrigues L."/>
            <person name="Saibo N.J.M."/>
            <person name="Varela M.C."/>
            <person name="Egas C."/>
            <person name="Matos J."/>
            <person name="Miguel C.M."/>
            <person name="Oliveira M.M."/>
            <person name="Ricardo C.P."/>
            <person name="Goncalves S."/>
        </authorList>
    </citation>
    <scope>NUCLEOTIDE SEQUENCE [LARGE SCALE GENOMIC DNA]</scope>
    <source>
        <strain evidence="2">cv. HL8</strain>
    </source>
</reference>
<gene>
    <name evidence="1" type="ORF">CFP56_002890</name>
</gene>
<evidence type="ECO:0000313" key="2">
    <source>
        <dbReference type="Proteomes" id="UP000237347"/>
    </source>
</evidence>
<dbReference type="AlphaFoldDB" id="A0AAW0LF75"/>
<comment type="caution">
    <text evidence="1">The sequence shown here is derived from an EMBL/GenBank/DDBJ whole genome shotgun (WGS) entry which is preliminary data.</text>
</comment>